<dbReference type="STRING" id="46731.A0A3M6T8U0"/>
<name>A0A3M6T8U0_POCDA</name>
<dbReference type="PANTHER" id="PTHR42921">
    <property type="entry name" value="ACETOACETYL-COA SYNTHETASE"/>
    <property type="match status" value="1"/>
</dbReference>
<dbReference type="PANTHER" id="PTHR42921:SF1">
    <property type="entry name" value="ACETOACETYL-COA SYNTHETASE"/>
    <property type="match status" value="1"/>
</dbReference>
<keyword evidence="4" id="KW-1185">Reference proteome</keyword>
<evidence type="ECO:0000256" key="1">
    <source>
        <dbReference type="SAM" id="MobiDB-lite"/>
    </source>
</evidence>
<dbReference type="Gene3D" id="3.40.50.12780">
    <property type="entry name" value="N-terminal domain of ligase-like"/>
    <property type="match status" value="1"/>
</dbReference>
<gene>
    <name evidence="3" type="ORF">pdam_00006621</name>
</gene>
<evidence type="ECO:0000313" key="4">
    <source>
        <dbReference type="Proteomes" id="UP000275408"/>
    </source>
</evidence>
<protein>
    <recommendedName>
        <fullName evidence="2">Acetyl-coenzyme A synthetase N-terminal domain-containing protein</fullName>
    </recommendedName>
</protein>
<comment type="caution">
    <text evidence="3">The sequence shown here is derived from an EMBL/GenBank/DDBJ whole genome shotgun (WGS) entry which is preliminary data.</text>
</comment>
<organism evidence="3 4">
    <name type="scientific">Pocillopora damicornis</name>
    <name type="common">Cauliflower coral</name>
    <name type="synonym">Millepora damicornis</name>
    <dbReference type="NCBI Taxonomy" id="46731"/>
    <lineage>
        <taxon>Eukaryota</taxon>
        <taxon>Metazoa</taxon>
        <taxon>Cnidaria</taxon>
        <taxon>Anthozoa</taxon>
        <taxon>Hexacorallia</taxon>
        <taxon>Scleractinia</taxon>
        <taxon>Astrocoeniina</taxon>
        <taxon>Pocilloporidae</taxon>
        <taxon>Pocillopora</taxon>
    </lineage>
</organism>
<evidence type="ECO:0000259" key="2">
    <source>
        <dbReference type="Pfam" id="PF16177"/>
    </source>
</evidence>
<dbReference type="SUPFAM" id="SSF56801">
    <property type="entry name" value="Acetyl-CoA synthetase-like"/>
    <property type="match status" value="1"/>
</dbReference>
<reference evidence="3 4" key="1">
    <citation type="journal article" date="2018" name="Sci. Rep.">
        <title>Comparative analysis of the Pocillopora damicornis genome highlights role of immune system in coral evolution.</title>
        <authorList>
            <person name="Cunning R."/>
            <person name="Bay R.A."/>
            <person name="Gillette P."/>
            <person name="Baker A.C."/>
            <person name="Traylor-Knowles N."/>
        </authorList>
    </citation>
    <scope>NUCLEOTIDE SEQUENCE [LARGE SCALE GENOMIC DNA]</scope>
    <source>
        <strain evidence="3">RSMAS</strain>
        <tissue evidence="3">Whole animal</tissue>
    </source>
</reference>
<dbReference type="InterPro" id="IPR032387">
    <property type="entry name" value="ACAS_N"/>
</dbReference>
<dbReference type="Proteomes" id="UP000275408">
    <property type="component" value="Unassembled WGS sequence"/>
</dbReference>
<accession>A0A3M6T8U0</accession>
<proteinExistence type="predicted"/>
<feature type="compositionally biased region" description="Polar residues" evidence="1">
    <location>
        <begin position="1"/>
        <end position="13"/>
    </location>
</feature>
<dbReference type="OrthoDB" id="10253869at2759"/>
<sequence>MSSDTSGDSNSMASVREEKPKCMWKPNADQSTNIGDFQSVVNQTFGLNLETYEELRKWSVNQHTDFWEMFWKFANIVHSHPYDEVPDFSIISFVVPNESKPMEEVPEWFHGAHLNFAENLLRFDDEKVALYTAGEGQEVKTVTFHQLRKSVALLASALKNLGIKKGDRVV</sequence>
<feature type="region of interest" description="Disordered" evidence="1">
    <location>
        <begin position="1"/>
        <end position="30"/>
    </location>
</feature>
<dbReference type="GO" id="GO:0030729">
    <property type="term" value="F:acetoacetate-CoA ligase activity"/>
    <property type="evidence" value="ECO:0007669"/>
    <property type="project" value="TreeGrafter"/>
</dbReference>
<dbReference type="AlphaFoldDB" id="A0A3M6T8U0"/>
<dbReference type="EMBL" id="RCHS01004086">
    <property type="protein sequence ID" value="RMX37718.1"/>
    <property type="molecule type" value="Genomic_DNA"/>
</dbReference>
<feature type="non-terminal residue" evidence="3">
    <location>
        <position position="170"/>
    </location>
</feature>
<evidence type="ECO:0000313" key="3">
    <source>
        <dbReference type="EMBL" id="RMX37718.1"/>
    </source>
</evidence>
<dbReference type="InterPro" id="IPR042099">
    <property type="entry name" value="ANL_N_sf"/>
</dbReference>
<dbReference type="Pfam" id="PF16177">
    <property type="entry name" value="ACAS_N"/>
    <property type="match status" value="1"/>
</dbReference>
<feature type="domain" description="Acetyl-coenzyme A synthetase N-terminal" evidence="2">
    <location>
        <begin position="52"/>
        <end position="119"/>
    </location>
</feature>